<dbReference type="EMBL" id="VSRR010009693">
    <property type="protein sequence ID" value="MPC50729.1"/>
    <property type="molecule type" value="Genomic_DNA"/>
</dbReference>
<gene>
    <name evidence="2" type="ORF">E2C01_044559</name>
</gene>
<protein>
    <submittedName>
        <fullName evidence="2">Uncharacterized protein</fullName>
    </submittedName>
</protein>
<feature type="compositionally biased region" description="Polar residues" evidence="1">
    <location>
        <begin position="1"/>
        <end position="15"/>
    </location>
</feature>
<sequence>MTKVQVDSMQGIHNPQSQSEEVQSYSSSLTSFPLEWHCAALSDPILCTLNGETYYSGVKTSTVECRETLTVFITLKKKKKSLNAVRHHSSVWSAEEEGRGKGDDAQAEWFS</sequence>
<dbReference type="Proteomes" id="UP000324222">
    <property type="component" value="Unassembled WGS sequence"/>
</dbReference>
<dbReference type="AlphaFoldDB" id="A0A5B7FZN9"/>
<accession>A0A5B7FZN9</accession>
<reference evidence="2 3" key="1">
    <citation type="submission" date="2019-05" db="EMBL/GenBank/DDBJ databases">
        <title>Another draft genome of Portunus trituberculatus and its Hox gene families provides insights of decapod evolution.</title>
        <authorList>
            <person name="Jeong J.-H."/>
            <person name="Song I."/>
            <person name="Kim S."/>
            <person name="Choi T."/>
            <person name="Kim D."/>
            <person name="Ryu S."/>
            <person name="Kim W."/>
        </authorList>
    </citation>
    <scope>NUCLEOTIDE SEQUENCE [LARGE SCALE GENOMIC DNA]</scope>
    <source>
        <tissue evidence="2">Muscle</tissue>
    </source>
</reference>
<evidence type="ECO:0000313" key="3">
    <source>
        <dbReference type="Proteomes" id="UP000324222"/>
    </source>
</evidence>
<evidence type="ECO:0000313" key="2">
    <source>
        <dbReference type="EMBL" id="MPC50729.1"/>
    </source>
</evidence>
<keyword evidence="3" id="KW-1185">Reference proteome</keyword>
<name>A0A5B7FZN9_PORTR</name>
<feature type="region of interest" description="Disordered" evidence="1">
    <location>
        <begin position="88"/>
        <end position="111"/>
    </location>
</feature>
<evidence type="ECO:0000256" key="1">
    <source>
        <dbReference type="SAM" id="MobiDB-lite"/>
    </source>
</evidence>
<proteinExistence type="predicted"/>
<feature type="region of interest" description="Disordered" evidence="1">
    <location>
        <begin position="1"/>
        <end position="21"/>
    </location>
</feature>
<comment type="caution">
    <text evidence="2">The sequence shown here is derived from an EMBL/GenBank/DDBJ whole genome shotgun (WGS) entry which is preliminary data.</text>
</comment>
<organism evidence="2 3">
    <name type="scientific">Portunus trituberculatus</name>
    <name type="common">Swimming crab</name>
    <name type="synonym">Neptunus trituberculatus</name>
    <dbReference type="NCBI Taxonomy" id="210409"/>
    <lineage>
        <taxon>Eukaryota</taxon>
        <taxon>Metazoa</taxon>
        <taxon>Ecdysozoa</taxon>
        <taxon>Arthropoda</taxon>
        <taxon>Crustacea</taxon>
        <taxon>Multicrustacea</taxon>
        <taxon>Malacostraca</taxon>
        <taxon>Eumalacostraca</taxon>
        <taxon>Eucarida</taxon>
        <taxon>Decapoda</taxon>
        <taxon>Pleocyemata</taxon>
        <taxon>Brachyura</taxon>
        <taxon>Eubrachyura</taxon>
        <taxon>Portunoidea</taxon>
        <taxon>Portunidae</taxon>
        <taxon>Portuninae</taxon>
        <taxon>Portunus</taxon>
    </lineage>
</organism>